<sequence>MAKLTDGQVVFDKIDFDAGWENAIVLANVSPEEMKMCYICKFHIVKSSRVAKANPDLLDWTVDLINMKKLDFSPENLIAVHYGCLTLRSKLDAKKIINRIKKGHWEYDFEFYKSQGEK</sequence>
<dbReference type="PATRIC" id="fig|1276257.3.peg.805"/>
<gene>
    <name evidence="1" type="ORF">SSABA_v1c07930</name>
</gene>
<dbReference type="RefSeq" id="WP_025251331.1">
    <property type="nucleotide sequence ID" value="NZ_CP006934.1"/>
</dbReference>
<dbReference type="AlphaFoldDB" id="W6ABJ9"/>
<protein>
    <submittedName>
        <fullName evidence="1">Uncharacterized protein</fullName>
    </submittedName>
</protein>
<keyword evidence="2" id="KW-1185">Reference proteome</keyword>
<accession>W6ABJ9</accession>
<dbReference type="Proteomes" id="UP000019265">
    <property type="component" value="Chromosome"/>
</dbReference>
<dbReference type="OrthoDB" id="391956at2"/>
<organism evidence="1 2">
    <name type="scientific">Spiroplasma sabaudiense Ar-1343</name>
    <dbReference type="NCBI Taxonomy" id="1276257"/>
    <lineage>
        <taxon>Bacteria</taxon>
        <taxon>Bacillati</taxon>
        <taxon>Mycoplasmatota</taxon>
        <taxon>Mollicutes</taxon>
        <taxon>Entomoplasmatales</taxon>
        <taxon>Spiroplasmataceae</taxon>
        <taxon>Spiroplasma</taxon>
    </lineage>
</organism>
<proteinExistence type="predicted"/>
<dbReference type="KEGG" id="ssab:SSABA_v1c07930"/>
<dbReference type="HOGENOM" id="CLU_2221561_0_0_14"/>
<dbReference type="EMBL" id="CP006934">
    <property type="protein sequence ID" value="AHI54195.1"/>
    <property type="molecule type" value="Genomic_DNA"/>
</dbReference>
<evidence type="ECO:0000313" key="1">
    <source>
        <dbReference type="EMBL" id="AHI54195.1"/>
    </source>
</evidence>
<evidence type="ECO:0000313" key="2">
    <source>
        <dbReference type="Proteomes" id="UP000019265"/>
    </source>
</evidence>
<reference evidence="1 2" key="1">
    <citation type="journal article" date="2014" name="Genome Biol. Evol.">
        <title>Molecular evolution of the substrate utilization strategies and putative virulence factors in mosquito-associated Spiroplasma species.</title>
        <authorList>
            <person name="Chang T.H."/>
            <person name="Lo W.S."/>
            <person name="Ku C."/>
            <person name="Chen L.L."/>
            <person name="Kuo C.H."/>
        </authorList>
    </citation>
    <scope>NUCLEOTIDE SEQUENCE [LARGE SCALE GENOMIC DNA]</scope>
    <source>
        <strain evidence="1">Ar-1343</strain>
    </source>
</reference>
<name>W6ABJ9_9MOLU</name>